<dbReference type="InterPro" id="IPR045478">
    <property type="entry name" value="Exportin-5_C"/>
</dbReference>
<name>A0ABR4NKJ6_9FUNG</name>
<feature type="region of interest" description="Disordered" evidence="2">
    <location>
        <begin position="942"/>
        <end position="969"/>
    </location>
</feature>
<feature type="domain" description="Importin N-terminal" evidence="3">
    <location>
        <begin position="29"/>
        <end position="99"/>
    </location>
</feature>
<dbReference type="InterPro" id="IPR001494">
    <property type="entry name" value="Importin-beta_N"/>
</dbReference>
<gene>
    <name evidence="4" type="primary">MSN5</name>
    <name evidence="4" type="ORF">HK105_200047</name>
</gene>
<dbReference type="SUPFAM" id="SSF48371">
    <property type="entry name" value="ARM repeat"/>
    <property type="match status" value="1"/>
</dbReference>
<proteinExistence type="inferred from homology"/>
<organism evidence="4 5">
    <name type="scientific">Polyrhizophydium stewartii</name>
    <dbReference type="NCBI Taxonomy" id="2732419"/>
    <lineage>
        <taxon>Eukaryota</taxon>
        <taxon>Fungi</taxon>
        <taxon>Fungi incertae sedis</taxon>
        <taxon>Chytridiomycota</taxon>
        <taxon>Chytridiomycota incertae sedis</taxon>
        <taxon>Chytridiomycetes</taxon>
        <taxon>Rhizophydiales</taxon>
        <taxon>Rhizophydiales incertae sedis</taxon>
        <taxon>Polyrhizophydium</taxon>
    </lineage>
</organism>
<comment type="caution">
    <text evidence="4">The sequence shown here is derived from an EMBL/GenBank/DDBJ whole genome shotgun (WGS) entry which is preliminary data.</text>
</comment>
<dbReference type="Pfam" id="PF08389">
    <property type="entry name" value="Xpo1"/>
    <property type="match status" value="1"/>
</dbReference>
<dbReference type="InterPro" id="IPR013598">
    <property type="entry name" value="Exportin-1/Importin-b-like"/>
</dbReference>
<dbReference type="PANTHER" id="PTHR11223:SF3">
    <property type="entry name" value="EXPORTIN-5"/>
    <property type="match status" value="1"/>
</dbReference>
<dbReference type="PANTHER" id="PTHR11223">
    <property type="entry name" value="EXPORTIN 1/5"/>
    <property type="match status" value="1"/>
</dbReference>
<dbReference type="PROSITE" id="PS50166">
    <property type="entry name" value="IMPORTIN_B_NT"/>
    <property type="match status" value="1"/>
</dbReference>
<dbReference type="InterPro" id="IPR016024">
    <property type="entry name" value="ARM-type_fold"/>
</dbReference>
<dbReference type="InterPro" id="IPR045065">
    <property type="entry name" value="XPO1/5"/>
</dbReference>
<dbReference type="Pfam" id="PF19273">
    <property type="entry name" value="Exportin-5"/>
    <property type="match status" value="2"/>
</dbReference>
<keyword evidence="5" id="KW-1185">Reference proteome</keyword>
<feature type="compositionally biased region" description="Basic and acidic residues" evidence="2">
    <location>
        <begin position="950"/>
        <end position="961"/>
    </location>
</feature>
<evidence type="ECO:0000256" key="1">
    <source>
        <dbReference type="ARBA" id="ARBA00009466"/>
    </source>
</evidence>
<evidence type="ECO:0000256" key="2">
    <source>
        <dbReference type="SAM" id="MobiDB-lite"/>
    </source>
</evidence>
<dbReference type="EMBL" id="JADGIZ020000001">
    <property type="protein sequence ID" value="KAL2919981.1"/>
    <property type="molecule type" value="Genomic_DNA"/>
</dbReference>
<evidence type="ECO:0000313" key="5">
    <source>
        <dbReference type="Proteomes" id="UP001527925"/>
    </source>
</evidence>
<protein>
    <submittedName>
        <fullName evidence="4">Karyopherin</fullName>
    </submittedName>
</protein>
<comment type="similarity">
    <text evidence="1">Belongs to the exportin family.</text>
</comment>
<evidence type="ECO:0000259" key="3">
    <source>
        <dbReference type="PROSITE" id="PS50166"/>
    </source>
</evidence>
<reference evidence="4 5" key="1">
    <citation type="submission" date="2023-09" db="EMBL/GenBank/DDBJ databases">
        <title>Pangenome analysis of Batrachochytrium dendrobatidis and related Chytrids.</title>
        <authorList>
            <person name="Yacoub M.N."/>
            <person name="Stajich J.E."/>
            <person name="James T.Y."/>
        </authorList>
    </citation>
    <scope>NUCLEOTIDE SEQUENCE [LARGE SCALE GENOMIC DNA]</scope>
    <source>
        <strain evidence="4 5">JEL0888</strain>
    </source>
</reference>
<dbReference type="Gene3D" id="1.25.10.10">
    <property type="entry name" value="Leucine-rich Repeat Variant"/>
    <property type="match status" value="1"/>
</dbReference>
<evidence type="ECO:0000313" key="4">
    <source>
        <dbReference type="EMBL" id="KAL2919981.1"/>
    </source>
</evidence>
<sequence>MTAEAVPPVLQALSTLYSPSASSAERKQADKYLDQVRDLPDAPILGCQLAHAGSQHPTFVRHFGLGLIESTIKYKWQTPAYTDAERLAIRASVLQLCDSSASRDPPEEPMVLEKLSKIFVELAKRTWPLDWTDMDVCLRLLYGQSLAGRKLVLLIYKSLAEDVFLFEDAVAVSRKKELSTALVSVTVSTPLLNEILSRPVVESETQAMSARSDLKLLLQLVRANPENEGWIQRWSADLVALASQPVQSAELLLVATLDCIAICLGWIPLASIKESAVLERVVELCGAPSVAARLSAAECLLVLFTRNIPPTDPERTTVLWEPIFETGALEQLASAWFALHSRLSPGGTASLDLESLQQQIMLPEREYAFAKRFAHASRCLAPILKRVCTTTPPRFDFYIQVVLSLLNHPSLIISSHAVSFFFEAFKHDYFKDAPMRPFLARILDGLFAKLLIKQQLAQKQSCASQYAVSDFDSATEIDLASSSLMQRALEVVRLIVPLQPMLVFRWMEKKCGQVLAAPESVPGECHAVAISADAVLASIPPEAVRGQEPSQRELATALMGLLVSLIEFDGNRNPAVVVDQLQMIVAFSSYMDLYPDILFKCLEKFFSFAVFTLPSEQDFIKTGISISDQTRNLRRKAASSLGRIGTAMPNLLFPLLGQIMPVIERLVTTQQILRIEQTLLVEFLVAIICGADAPPAEKHALLEAVLASELRQFKSFEPFTASFDAFLEASGILSLARHDAVVKAAGKQELPADLAQRLSSASERRAAWSANFNAIWVYLRRAKHSRSAAASAAPPSVPPEIISFVLPQLLATVKCMHSLWTPQVLAQLPKDFESIMRLTRSERLALLGGQLLGNDGEEAASSAENAFDRQLDSICGWLTRMREICYQTISVFSSLGSEFYNIPDLAAHLISTLLILLPILPTFCQNAIHRLSALWRTHPAASAPQDGTAAEDRGGVDGDHDNDNDDNEDVSDEIIADKLLRGLTRAYAELWGAILTPFADKNPKRRGKADADAPAEAEPKLTFQHQDLVAFVFSNEVPLAQCFFATVSLLMSVRDTVSCKRGITMCQTLVPLLAKNPAFHGIVGRDFLVLALEATKSDAGRGEQILHEGYQKSNHNEAVALITDIYVQVRGASQIPFDTMASIPGMTADALTAFETQLAAKTTIKERHLVVRNMLQAVTGVEVSERFKKTTAFVLNMSEKRIFLDARRDLHHADIVDKETIAPVLSSFFDAHE</sequence>
<dbReference type="Proteomes" id="UP001527925">
    <property type="component" value="Unassembled WGS sequence"/>
</dbReference>
<accession>A0ABR4NKJ6</accession>
<dbReference type="InterPro" id="IPR011989">
    <property type="entry name" value="ARM-like"/>
</dbReference>